<evidence type="ECO:0000259" key="7">
    <source>
        <dbReference type="PROSITE" id="PS51775"/>
    </source>
</evidence>
<feature type="coiled-coil region" evidence="5">
    <location>
        <begin position="398"/>
        <end position="425"/>
    </location>
</feature>
<dbReference type="AlphaFoldDB" id="A0A438HZ28"/>
<feature type="coiled-coil region" evidence="5">
    <location>
        <begin position="68"/>
        <end position="120"/>
    </location>
</feature>
<keyword evidence="3" id="KW-1133">Transmembrane helix</keyword>
<evidence type="ECO:0000313" key="9">
    <source>
        <dbReference type="Proteomes" id="UP000288805"/>
    </source>
</evidence>
<evidence type="ECO:0000256" key="5">
    <source>
        <dbReference type="SAM" id="Coils"/>
    </source>
</evidence>
<feature type="domain" description="GTD-binding" evidence="7">
    <location>
        <begin position="66"/>
        <end position="164"/>
    </location>
</feature>
<keyword evidence="2" id="KW-0812">Transmembrane</keyword>
<evidence type="ECO:0000256" key="1">
    <source>
        <dbReference type="ARBA" id="ARBA00004370"/>
    </source>
</evidence>
<dbReference type="InterPro" id="IPR007656">
    <property type="entry name" value="GTD-bd"/>
</dbReference>
<protein>
    <submittedName>
        <fullName evidence="8">Myosin-binding protein 7</fullName>
    </submittedName>
</protein>
<comment type="caution">
    <text evidence="8">The sequence shown here is derived from an EMBL/GenBank/DDBJ whole genome shotgun (WGS) entry which is preliminary data.</text>
</comment>
<sequence>MDSPASPNSIGLVKCCNCGCSCSSISSPTAHWLRSVKRKYDEFEEGHRLVIPGFDHSSVARVEIENECAALRETVSSQQKSIQELYEELEEERNASSSAANEAMSMILRLQREKAEIQMEARQFKRFVEEKMAHDQQELLALEDLLYKREQSIQALTCEVQAYKHRMMSFGLTEAEAEGQRTILSRSPSMIESMDAQVEFPTYDYPPLKCNLNESRVPTDDNDVVDIEKYAFGETPCAREQWKNLEYRIYQMERSPSSNHLDGEFLGSKNTLERVIVGQSPRRSRHSRKLSTDSSTSFMGPVKEAGSDFTPDSPRPPSSSFKKTEYTSYAENFSNLRKTDASDIGDDMTDRVYTIDSIHKGTPYSSVTESKPAFGICDDYVTTPRESLNQADVGDPEFKKLYTRLQALEADRESMRQAIISMRTDKAQMFLLREIAQHLCKEMTPERQMPIKKASVVGSFSFMSIFKVILDTIVDDQFNLHSSSYLYGMFISSFHEYSYHYIHLSACCDVNSSFVSVFTLSGKHHNLGIPKHPAAHILLHWHLNFVISCLCSVDRVLQFLEKESSAKQIHVWTYGQQCGLANAFGQGPPYEAVELYFKYPSGKAVLKFQ</sequence>
<dbReference type="GO" id="GO:0016020">
    <property type="term" value="C:membrane"/>
    <property type="evidence" value="ECO:0007669"/>
    <property type="project" value="UniProtKB-SubCell"/>
</dbReference>
<evidence type="ECO:0000256" key="3">
    <source>
        <dbReference type="ARBA" id="ARBA00022989"/>
    </source>
</evidence>
<organism evidence="8 9">
    <name type="scientific">Vitis vinifera</name>
    <name type="common">Grape</name>
    <dbReference type="NCBI Taxonomy" id="29760"/>
    <lineage>
        <taxon>Eukaryota</taxon>
        <taxon>Viridiplantae</taxon>
        <taxon>Streptophyta</taxon>
        <taxon>Embryophyta</taxon>
        <taxon>Tracheophyta</taxon>
        <taxon>Spermatophyta</taxon>
        <taxon>Magnoliopsida</taxon>
        <taxon>eudicotyledons</taxon>
        <taxon>Gunneridae</taxon>
        <taxon>Pentapetalae</taxon>
        <taxon>rosids</taxon>
        <taxon>Vitales</taxon>
        <taxon>Vitaceae</taxon>
        <taxon>Viteae</taxon>
        <taxon>Vitis</taxon>
    </lineage>
</organism>
<keyword evidence="5" id="KW-0175">Coiled coil</keyword>
<evidence type="ECO:0000256" key="6">
    <source>
        <dbReference type="SAM" id="MobiDB-lite"/>
    </source>
</evidence>
<feature type="region of interest" description="Disordered" evidence="6">
    <location>
        <begin position="275"/>
        <end position="323"/>
    </location>
</feature>
<dbReference type="PANTHER" id="PTHR31422:SF0">
    <property type="entry name" value="MYOSIN-BINDING PROTEIN 7"/>
    <property type="match status" value="1"/>
</dbReference>
<proteinExistence type="predicted"/>
<reference evidence="8 9" key="1">
    <citation type="journal article" date="2018" name="PLoS Genet.">
        <title>Population sequencing reveals clonal diversity and ancestral inbreeding in the grapevine cultivar Chardonnay.</title>
        <authorList>
            <person name="Roach M.J."/>
            <person name="Johnson D.L."/>
            <person name="Bohlmann J."/>
            <person name="van Vuuren H.J."/>
            <person name="Jones S.J."/>
            <person name="Pretorius I.S."/>
            <person name="Schmidt S.A."/>
            <person name="Borneman A.R."/>
        </authorList>
    </citation>
    <scope>NUCLEOTIDE SEQUENCE [LARGE SCALE GENOMIC DNA]</scope>
    <source>
        <strain evidence="9">cv. Chardonnay</strain>
        <tissue evidence="8">Leaf</tissue>
    </source>
</reference>
<dbReference type="GO" id="GO:0080115">
    <property type="term" value="F:myosin XI tail binding"/>
    <property type="evidence" value="ECO:0007669"/>
    <property type="project" value="UniProtKB-ARBA"/>
</dbReference>
<evidence type="ECO:0000256" key="2">
    <source>
        <dbReference type="ARBA" id="ARBA00022692"/>
    </source>
</evidence>
<comment type="subcellular location">
    <subcellularLocation>
        <location evidence="1">Membrane</location>
    </subcellularLocation>
</comment>
<name>A0A438HZ28_VITVI</name>
<accession>A0A438HZ28</accession>
<dbReference type="PANTHER" id="PTHR31422">
    <property type="entry name" value="BNAANNG28530D PROTEIN"/>
    <property type="match status" value="1"/>
</dbReference>
<keyword evidence="4" id="KW-0472">Membrane</keyword>
<dbReference type="PROSITE" id="PS51775">
    <property type="entry name" value="GTD_BINDING"/>
    <property type="match status" value="1"/>
</dbReference>
<dbReference type="Pfam" id="PF04576">
    <property type="entry name" value="Zein-binding"/>
    <property type="match status" value="1"/>
</dbReference>
<dbReference type="EMBL" id="QGNW01000161">
    <property type="protein sequence ID" value="RVW89713.1"/>
    <property type="molecule type" value="Genomic_DNA"/>
</dbReference>
<evidence type="ECO:0000313" key="8">
    <source>
        <dbReference type="EMBL" id="RVW89713.1"/>
    </source>
</evidence>
<evidence type="ECO:0000256" key="4">
    <source>
        <dbReference type="ARBA" id="ARBA00023136"/>
    </source>
</evidence>
<gene>
    <name evidence="8" type="primary">MYOB7_3</name>
    <name evidence="8" type="ORF">CK203_047199</name>
</gene>
<dbReference type="Proteomes" id="UP000288805">
    <property type="component" value="Unassembled WGS sequence"/>
</dbReference>